<dbReference type="EMBL" id="MOBP01000009">
    <property type="protein sequence ID" value="RON53698.1"/>
    <property type="molecule type" value="Genomic_DNA"/>
</dbReference>
<dbReference type="RefSeq" id="WP_123407084.1">
    <property type="nucleotide sequence ID" value="NZ_MOBP01000009.1"/>
</dbReference>
<evidence type="ECO:0000256" key="1">
    <source>
        <dbReference type="SAM" id="MobiDB-lite"/>
    </source>
</evidence>
<protein>
    <submittedName>
        <fullName evidence="2">Uncharacterized protein</fullName>
    </submittedName>
</protein>
<dbReference type="OrthoDB" id="6687125at2"/>
<accession>A0A423KK97</accession>
<dbReference type="Proteomes" id="UP000283627">
    <property type="component" value="Unassembled WGS sequence"/>
</dbReference>
<reference evidence="2 3" key="1">
    <citation type="submission" date="2016-10" db="EMBL/GenBank/DDBJ databases">
        <title>Comparative genome analysis of multiple Pseudomonas spp. focuses on biocontrol and plant growth promoting traits.</title>
        <authorList>
            <person name="Tao X.-Y."/>
            <person name="Taylor C.G."/>
        </authorList>
    </citation>
    <scope>NUCLEOTIDE SEQUENCE [LARGE SCALE GENOMIC DNA]</scope>
    <source>
        <strain evidence="2 3">39A2</strain>
    </source>
</reference>
<feature type="region of interest" description="Disordered" evidence="1">
    <location>
        <begin position="44"/>
        <end position="87"/>
    </location>
</feature>
<dbReference type="AlphaFoldDB" id="A0A423KK97"/>
<evidence type="ECO:0000313" key="2">
    <source>
        <dbReference type="EMBL" id="RON53698.1"/>
    </source>
</evidence>
<evidence type="ECO:0000313" key="3">
    <source>
        <dbReference type="Proteomes" id="UP000283627"/>
    </source>
</evidence>
<gene>
    <name evidence="2" type="ORF">BK665_14960</name>
</gene>
<sequence>MALIECFECKRSISSETPSCIHCGAPVMAVRATTFRASPLSFGKLPQDEQVAEVSSVEPEPEPEPPRKVEPAPEMPAAPISRHRRRGAPVSAAAADAWADTVRPVEGWLKAMVFLLPMAFVWLLLRRGHSLQQRLIGFCWLGLMILIAKI</sequence>
<name>A0A423KK97_9PSED</name>
<comment type="caution">
    <text evidence="2">The sequence shown here is derived from an EMBL/GenBank/DDBJ whole genome shotgun (WGS) entry which is preliminary data.</text>
</comment>
<proteinExistence type="predicted"/>
<organism evidence="2 3">
    <name type="scientific">Pseudomonas frederiksbergensis</name>
    <dbReference type="NCBI Taxonomy" id="104087"/>
    <lineage>
        <taxon>Bacteria</taxon>
        <taxon>Pseudomonadati</taxon>
        <taxon>Pseudomonadota</taxon>
        <taxon>Gammaproteobacteria</taxon>
        <taxon>Pseudomonadales</taxon>
        <taxon>Pseudomonadaceae</taxon>
        <taxon>Pseudomonas</taxon>
    </lineage>
</organism>